<feature type="compositionally biased region" description="Basic and acidic residues" evidence="1">
    <location>
        <begin position="52"/>
        <end position="63"/>
    </location>
</feature>
<dbReference type="SUPFAM" id="SSF53756">
    <property type="entry name" value="UDP-Glycosyltransferase/glycogen phosphorylase"/>
    <property type="match status" value="1"/>
</dbReference>
<accession>A0A538S708</accession>
<feature type="domain" description="Glycosyltransferase subfamily 4-like N-terminal" evidence="2">
    <location>
        <begin position="92"/>
        <end position="238"/>
    </location>
</feature>
<dbReference type="Gene3D" id="3.40.50.2000">
    <property type="entry name" value="Glycogen Phosphorylase B"/>
    <property type="match status" value="1"/>
</dbReference>
<proteinExistence type="predicted"/>
<feature type="compositionally biased region" description="Low complexity" evidence="1">
    <location>
        <begin position="1"/>
        <end position="28"/>
    </location>
</feature>
<evidence type="ECO:0000313" key="4">
    <source>
        <dbReference type="Proteomes" id="UP000317716"/>
    </source>
</evidence>
<evidence type="ECO:0000259" key="2">
    <source>
        <dbReference type="Pfam" id="PF13439"/>
    </source>
</evidence>
<sequence length="278" mass="29796">MRSSGRCGGSSRANRGGRASGSRAAPARSRLRPRSAWGRACERRSSTSALRPRAERGGERRREARCVARDARRTRRSRGVNVVHLDTGREWRGGQAQVLLLLEGLRARGHESRLLAPRGPLLEGARRAGFAVTPWRPLFEWDPGAAAAALGAIREARAAIVHCHSAHAHPPRVAAAWLARVPVVVSRRVDFSVARHPLSALKYRMPVDRYLCISRGVMDAMAESGVPRERLALVPSGVALPSPDAAAGRGPGEDLRALIGAAPDAIVIGTVAALAPHK</sequence>
<name>A0A538S708_UNCEI</name>
<dbReference type="Proteomes" id="UP000317716">
    <property type="component" value="Unassembled WGS sequence"/>
</dbReference>
<evidence type="ECO:0000313" key="3">
    <source>
        <dbReference type="EMBL" id="TMQ47154.1"/>
    </source>
</evidence>
<dbReference type="EMBL" id="VBOS01000547">
    <property type="protein sequence ID" value="TMQ47154.1"/>
    <property type="molecule type" value="Genomic_DNA"/>
</dbReference>
<feature type="region of interest" description="Disordered" evidence="1">
    <location>
        <begin position="1"/>
        <end position="63"/>
    </location>
</feature>
<dbReference type="Pfam" id="PF13439">
    <property type="entry name" value="Glyco_transf_4"/>
    <property type="match status" value="1"/>
</dbReference>
<dbReference type="InterPro" id="IPR028098">
    <property type="entry name" value="Glyco_trans_4-like_N"/>
</dbReference>
<comment type="caution">
    <text evidence="3">The sequence shown here is derived from an EMBL/GenBank/DDBJ whole genome shotgun (WGS) entry which is preliminary data.</text>
</comment>
<feature type="non-terminal residue" evidence="3">
    <location>
        <position position="278"/>
    </location>
</feature>
<protein>
    <recommendedName>
        <fullName evidence="2">Glycosyltransferase subfamily 4-like N-terminal domain-containing protein</fullName>
    </recommendedName>
</protein>
<organism evidence="3 4">
    <name type="scientific">Eiseniibacteriota bacterium</name>
    <dbReference type="NCBI Taxonomy" id="2212470"/>
    <lineage>
        <taxon>Bacteria</taxon>
        <taxon>Candidatus Eiseniibacteriota</taxon>
    </lineage>
</organism>
<evidence type="ECO:0000256" key="1">
    <source>
        <dbReference type="SAM" id="MobiDB-lite"/>
    </source>
</evidence>
<reference evidence="3 4" key="1">
    <citation type="journal article" date="2019" name="Nat. Microbiol.">
        <title>Mediterranean grassland soil C-N compound turnover is dependent on rainfall and depth, and is mediated by genomically divergent microorganisms.</title>
        <authorList>
            <person name="Diamond S."/>
            <person name="Andeer P.F."/>
            <person name="Li Z."/>
            <person name="Crits-Christoph A."/>
            <person name="Burstein D."/>
            <person name="Anantharaman K."/>
            <person name="Lane K.R."/>
            <person name="Thomas B.C."/>
            <person name="Pan C."/>
            <person name="Northen T.R."/>
            <person name="Banfield J.F."/>
        </authorList>
    </citation>
    <scope>NUCLEOTIDE SEQUENCE [LARGE SCALE GENOMIC DNA]</scope>
    <source>
        <strain evidence="3">WS_2</strain>
    </source>
</reference>
<gene>
    <name evidence="3" type="ORF">E6K72_14280</name>
</gene>
<dbReference type="AlphaFoldDB" id="A0A538S708"/>